<evidence type="ECO:0000313" key="1">
    <source>
        <dbReference type="EMBL" id="CDS86809.1"/>
    </source>
</evidence>
<dbReference type="EMBL" id="LK933416">
    <property type="protein sequence ID" value="CDT74543.1"/>
    <property type="molecule type" value="Genomic_DNA"/>
</dbReference>
<evidence type="ECO:0008006" key="4">
    <source>
        <dbReference type="Google" id="ProtNLM"/>
    </source>
</evidence>
<organism evidence="1">
    <name type="scientific">Clostridioides difficile</name>
    <name type="common">Peptoclostridium difficile</name>
    <dbReference type="NCBI Taxonomy" id="1496"/>
    <lineage>
        <taxon>Bacteria</taxon>
        <taxon>Bacillati</taxon>
        <taxon>Bacillota</taxon>
        <taxon>Clostridia</taxon>
        <taxon>Peptostreptococcales</taxon>
        <taxon>Peptostreptococcaceae</taxon>
        <taxon>Clostridioides</taxon>
    </lineage>
</organism>
<dbReference type="EMBL" id="LK932515">
    <property type="protein sequence ID" value="CDS87117.1"/>
    <property type="molecule type" value="Genomic_DNA"/>
</dbReference>
<accession>A0A069A7B6</accession>
<name>A0A069A7B6_CLODI</name>
<dbReference type="Gene3D" id="3.20.20.80">
    <property type="entry name" value="Glycosidases"/>
    <property type="match status" value="1"/>
</dbReference>
<sequence>MDRKKVIVQIFTGGFKAKEIKFNDIKCKLLELLDCIDIEKVIMGWSVDEELYVETKKLLNKYNVELYLWLPCFSEIGLLEKSNLLIDYMGKEVKGYALQEDENFEFYCPNNKENIKNIKKIYSTYFSDIKFDGIFLDKIRYGSFSNKLNGVFNCFCKDCLNIYEKNNIDKESLMREMNNVSKGVIDNEDAPFGITEYINGKYKFKNKIWEDFFETKNQNIYKALLEISSYFKSKGLKIGIDTFSPFISYFTGQDLEKLQEVADFIKPMMYRTTKAPAGLPFEFERFIDESIHKNKEIGKRNFLDILGIKEYEGDVYPIEFVLEEIDFMTRNLNKDIYVGVEINKKEIISPVTPKYISENISNINKTTVKGYVLSWDLLSAPKENIDEIIKWFRN</sequence>
<dbReference type="AlphaFoldDB" id="A0A069A7B6"/>
<reference evidence="1" key="1">
    <citation type="submission" date="2014-07" db="EMBL/GenBank/DDBJ databases">
        <authorList>
            <person name="Monot Marc"/>
        </authorList>
    </citation>
    <scope>NUCLEOTIDE SEQUENCE</scope>
    <source>
        <strain evidence="3">7032989</strain>
        <strain evidence="1">7032994</strain>
    </source>
</reference>
<gene>
    <name evidence="3" type="ORF">BN1095_710006</name>
    <name evidence="2" type="ORF">BN1096_610022</name>
    <name evidence="1" type="ORF">BN1097_600018</name>
</gene>
<evidence type="ECO:0000313" key="2">
    <source>
        <dbReference type="EMBL" id="CDS87117.1"/>
    </source>
</evidence>
<evidence type="ECO:0000313" key="3">
    <source>
        <dbReference type="EMBL" id="CDT74543.1"/>
    </source>
</evidence>
<proteinExistence type="predicted"/>
<dbReference type="EMBL" id="LK932399">
    <property type="protein sequence ID" value="CDS86809.1"/>
    <property type="molecule type" value="Genomic_DNA"/>
</dbReference>
<protein>
    <recommendedName>
        <fullName evidence="4">DUF4015 domain-containing protein</fullName>
    </recommendedName>
</protein>
<dbReference type="RefSeq" id="WP_021366612.1">
    <property type="nucleotide sequence ID" value="NZ_BBYB01000069.1"/>
</dbReference>